<keyword evidence="2" id="KW-0804">Transcription</keyword>
<dbReference type="Proteomes" id="UP000521358">
    <property type="component" value="Unassembled WGS sequence"/>
</dbReference>
<dbReference type="InterPro" id="IPR050661">
    <property type="entry name" value="BglG_antiterminators"/>
</dbReference>
<dbReference type="PANTHER" id="PTHR30185:SF13">
    <property type="entry name" value="LICABCH OPERON REGULATOR-RELATED"/>
    <property type="match status" value="1"/>
</dbReference>
<evidence type="ECO:0000256" key="1">
    <source>
        <dbReference type="ARBA" id="ARBA00023015"/>
    </source>
</evidence>
<gene>
    <name evidence="4" type="ORF">HED35_10590</name>
</gene>
<reference evidence="4 5" key="1">
    <citation type="submission" date="2020-03" db="EMBL/GenBank/DDBJ databases">
        <title>Bacterial samples isolated from urine from healthy bovine heifers (Gyr breed).</title>
        <authorList>
            <person name="Giannattasio-Ferraz S."/>
            <person name="Maskeri L."/>
            <person name="Penido A."/>
            <person name="Barbosa-Stancioli E.F."/>
            <person name="Putonti C."/>
        </authorList>
    </citation>
    <scope>NUCLEOTIDE SEQUENCE [LARGE SCALE GENOMIC DNA]</scope>
    <source>
        <strain evidence="4 5">UFMG-H7</strain>
    </source>
</reference>
<dbReference type="EMBL" id="JAAVMB010000012">
    <property type="protein sequence ID" value="NKC68536.1"/>
    <property type="molecule type" value="Genomic_DNA"/>
</dbReference>
<dbReference type="InterPro" id="IPR007737">
    <property type="entry name" value="Mga_HTH"/>
</dbReference>
<proteinExistence type="predicted"/>
<evidence type="ECO:0000259" key="3">
    <source>
        <dbReference type="Pfam" id="PF05043"/>
    </source>
</evidence>
<dbReference type="AlphaFoldDB" id="A0A7X6D9Z7"/>
<accession>A0A7X6D9Z7</accession>
<evidence type="ECO:0000313" key="5">
    <source>
        <dbReference type="Proteomes" id="UP000521358"/>
    </source>
</evidence>
<organism evidence="4 5">
    <name type="scientific">Vagococcus fluvialis</name>
    <dbReference type="NCBI Taxonomy" id="2738"/>
    <lineage>
        <taxon>Bacteria</taxon>
        <taxon>Bacillati</taxon>
        <taxon>Bacillota</taxon>
        <taxon>Bacilli</taxon>
        <taxon>Lactobacillales</taxon>
        <taxon>Enterococcaceae</taxon>
        <taxon>Vagococcus</taxon>
    </lineage>
</organism>
<dbReference type="Pfam" id="PF05043">
    <property type="entry name" value="Mga"/>
    <property type="match status" value="1"/>
</dbReference>
<comment type="caution">
    <text evidence="4">The sequence shown here is derived from an EMBL/GenBank/DDBJ whole genome shotgun (WGS) entry which is preliminary data.</text>
</comment>
<feature type="domain" description="Mga helix-turn-helix" evidence="3">
    <location>
        <begin position="80"/>
        <end position="164"/>
    </location>
</feature>
<keyword evidence="1" id="KW-0805">Transcription regulation</keyword>
<protein>
    <recommendedName>
        <fullName evidence="3">Mga helix-turn-helix domain-containing protein</fullName>
    </recommendedName>
</protein>
<name>A0A7X6D9Z7_9ENTE</name>
<dbReference type="RefSeq" id="WP_167807724.1">
    <property type="nucleotide sequence ID" value="NZ_JAAVMB010000012.1"/>
</dbReference>
<evidence type="ECO:0000313" key="4">
    <source>
        <dbReference type="EMBL" id="NKC68536.1"/>
    </source>
</evidence>
<evidence type="ECO:0000256" key="2">
    <source>
        <dbReference type="ARBA" id="ARBA00023163"/>
    </source>
</evidence>
<dbReference type="PANTHER" id="PTHR30185">
    <property type="entry name" value="CRYPTIC BETA-GLUCOSIDE BGL OPERON ANTITERMINATOR"/>
    <property type="match status" value="1"/>
</dbReference>
<sequence length="491" mass="59633">MEKFIKNILSNKNYNLVSLVEYLLIQDRWCNIYEISQHLNCSERNVRRYIDELSCILERKKDDSIILKRNQRVKLELSSDFNIRSVTNIIFKEDYSVKLLETILLQKYKNINILSQKENMSENNIKYMIKNINIYLKTYDIEINSSKLTFKGKESSIRIFFYIFIWYLYKDHRFISSEIFLYNELKISINTLCLDLHLNLNYIKQKELVFMLFVSITRYNNKCHFNDYEILKKYLIPYEYCTFYDKFIELYSRHKISNDMEVSFFYLIFILRKYFDWNSIQNKMVYDLNKLRNTAAYLATENLMITLSQEHVLSTKIERQFKIELLFLHIYCDIFKNVDFYFNEDNTYIEFSDIYVRYNSYISKLLSELYESTKLPLFLETKILRNKYFYILSQLIGCFYFEKKILITIMTDLPRNQHRILEDIIYDKLKILYNIEIIELDTFNDYEVDIIITNIINEEINDIPSVSINVPLQKNDLNKIESVVRQINFEA</sequence>